<evidence type="ECO:0000256" key="1">
    <source>
        <dbReference type="ARBA" id="ARBA00005640"/>
    </source>
</evidence>
<dbReference type="OMA" id="IQKNHFR"/>
<comment type="caution">
    <text evidence="5">The sequence shown here is derived from an EMBL/GenBank/DDBJ whole genome shotgun (WGS) entry which is preliminary data.</text>
</comment>
<dbReference type="FunFam" id="1.20.5.110:FF:000003">
    <property type="entry name" value="60S ribosomal protein L13"/>
    <property type="match status" value="1"/>
</dbReference>
<dbReference type="OrthoDB" id="10264538at2759"/>
<dbReference type="EMBL" id="VRMN01000011">
    <property type="protein sequence ID" value="KAA8491921.1"/>
    <property type="molecule type" value="Genomic_DNA"/>
</dbReference>
<dbReference type="GO" id="GO:0006412">
    <property type="term" value="P:translation"/>
    <property type="evidence" value="ECO:0007669"/>
    <property type="project" value="InterPro"/>
</dbReference>
<evidence type="ECO:0000313" key="6">
    <source>
        <dbReference type="Proteomes" id="UP000324585"/>
    </source>
</evidence>
<keyword evidence="2 4" id="KW-0689">Ribosomal protein</keyword>
<dbReference type="Proteomes" id="UP000324585">
    <property type="component" value="Unassembled WGS sequence"/>
</dbReference>
<dbReference type="GO" id="GO:0022625">
    <property type="term" value="C:cytosolic large ribosomal subunit"/>
    <property type="evidence" value="ECO:0007669"/>
    <property type="project" value="TreeGrafter"/>
</dbReference>
<evidence type="ECO:0000256" key="3">
    <source>
        <dbReference type="ARBA" id="ARBA00023274"/>
    </source>
</evidence>
<dbReference type="AlphaFoldDB" id="A0A5J4YKD5"/>
<dbReference type="GO" id="GO:0003735">
    <property type="term" value="F:structural constituent of ribosome"/>
    <property type="evidence" value="ECO:0007669"/>
    <property type="project" value="InterPro"/>
</dbReference>
<keyword evidence="6" id="KW-1185">Reference proteome</keyword>
<comment type="similarity">
    <text evidence="1 4">Belongs to the eukaryotic ribosomal protein eL13 family.</text>
</comment>
<name>A0A5J4YKD5_PORPP</name>
<dbReference type="InterPro" id="IPR018256">
    <property type="entry name" value="Ribosomal_eL13_CS"/>
</dbReference>
<organism evidence="5 6">
    <name type="scientific">Porphyridium purpureum</name>
    <name type="common">Red alga</name>
    <name type="synonym">Porphyridium cruentum</name>
    <dbReference type="NCBI Taxonomy" id="35688"/>
    <lineage>
        <taxon>Eukaryota</taxon>
        <taxon>Rhodophyta</taxon>
        <taxon>Bangiophyceae</taxon>
        <taxon>Porphyridiales</taxon>
        <taxon>Porphyridiaceae</taxon>
        <taxon>Porphyridium</taxon>
    </lineage>
</organism>
<dbReference type="Pfam" id="PF01294">
    <property type="entry name" value="Ribosomal_L13e"/>
    <property type="match status" value="1"/>
</dbReference>
<dbReference type="InterPro" id="IPR001380">
    <property type="entry name" value="Ribosomal_eL13"/>
</dbReference>
<dbReference type="PANTHER" id="PTHR11722:SF0">
    <property type="entry name" value="LARGE RIBOSOMAL SUBUNIT PROTEIN EL13"/>
    <property type="match status" value="1"/>
</dbReference>
<keyword evidence="3 4" id="KW-0687">Ribonucleoprotein</keyword>
<dbReference type="PROSITE" id="PS01104">
    <property type="entry name" value="RIBOSOMAL_L13E"/>
    <property type="match status" value="1"/>
</dbReference>
<evidence type="ECO:0000256" key="4">
    <source>
        <dbReference type="RuleBase" id="RU000572"/>
    </source>
</evidence>
<evidence type="ECO:0000256" key="2">
    <source>
        <dbReference type="ARBA" id="ARBA00022980"/>
    </source>
</evidence>
<sequence length="209" mass="24396">MTKHNNMIPNNHFKKEWQLRVKTWFNQPMRKKRRRTTRQTKAARIAPRPVDGMVRPVVRCPTVKYNQKERLGRGFTLEELKEAGVARKMAKTIGISVDHRRKNRSVEGFQQNVQRLKEYKSKLIIFPKRAGKPKTGDSEPAELATASQFTGKLMPIVRSKDAPESRAITAEEKDFKAYAQIRQERANVRWEGIRKKRALEKEDEDKADK</sequence>
<protein>
    <recommendedName>
        <fullName evidence="4">60S ribosomal protein L13</fullName>
    </recommendedName>
</protein>
<reference evidence="6" key="1">
    <citation type="journal article" date="2019" name="Nat. Commun.">
        <title>Expansion of phycobilisome linker gene families in mesophilic red algae.</title>
        <authorList>
            <person name="Lee J."/>
            <person name="Kim D."/>
            <person name="Bhattacharya D."/>
            <person name="Yoon H.S."/>
        </authorList>
    </citation>
    <scope>NUCLEOTIDE SEQUENCE [LARGE SCALE GENOMIC DNA]</scope>
    <source>
        <strain evidence="6">CCMP 1328</strain>
    </source>
</reference>
<accession>A0A5J4YKD5</accession>
<proteinExistence type="inferred from homology"/>
<gene>
    <name evidence="5" type="ORF">FVE85_8403</name>
</gene>
<dbReference type="Gene3D" id="1.20.5.110">
    <property type="match status" value="1"/>
</dbReference>
<dbReference type="HAMAP" id="MF_00499">
    <property type="entry name" value="Ribosomal_eL13"/>
    <property type="match status" value="1"/>
</dbReference>
<dbReference type="PANTHER" id="PTHR11722">
    <property type="entry name" value="60S RIBOSOMAL PROTEIN L13"/>
    <property type="match status" value="1"/>
</dbReference>
<dbReference type="GO" id="GO:0003723">
    <property type="term" value="F:RNA binding"/>
    <property type="evidence" value="ECO:0007669"/>
    <property type="project" value="TreeGrafter"/>
</dbReference>
<evidence type="ECO:0000313" key="5">
    <source>
        <dbReference type="EMBL" id="KAA8491921.1"/>
    </source>
</evidence>